<sequence>MAGRTGRAEKGPSIMASEKHSRGFRLSPLTAFTLLAAVGIIGMMGVYVATGFVLDARERALGEAFAAVPEGAPTKLSEVVPGDWTDVCILNEPIPDPGKTRTPGKMPGMLIPPMRNHATFLTSGYWLIVTLDGGGDILSEARVDPSAVANRTADNGGNFCAARDALSFTLQPCEEGCSRRIVFDRKAS</sequence>
<protein>
    <submittedName>
        <fullName evidence="2">Uncharacterized protein</fullName>
    </submittedName>
</protein>
<keyword evidence="1" id="KW-1133">Transmembrane helix</keyword>
<accession>A0A327JI80</accession>
<organism evidence="2 3">
    <name type="scientific">Rhodobium orientis</name>
    <dbReference type="NCBI Taxonomy" id="34017"/>
    <lineage>
        <taxon>Bacteria</taxon>
        <taxon>Pseudomonadati</taxon>
        <taxon>Pseudomonadota</taxon>
        <taxon>Alphaproteobacteria</taxon>
        <taxon>Hyphomicrobiales</taxon>
        <taxon>Rhodobiaceae</taxon>
        <taxon>Rhodobium</taxon>
    </lineage>
</organism>
<name>A0A327JI80_9HYPH</name>
<gene>
    <name evidence="2" type="ORF">CH339_20405</name>
</gene>
<dbReference type="Proteomes" id="UP000249299">
    <property type="component" value="Unassembled WGS sequence"/>
</dbReference>
<dbReference type="RefSeq" id="WP_111436235.1">
    <property type="nucleotide sequence ID" value="NZ_JACIGG010000002.1"/>
</dbReference>
<feature type="transmembrane region" description="Helical" evidence="1">
    <location>
        <begin position="29"/>
        <end position="54"/>
    </location>
</feature>
<comment type="caution">
    <text evidence="2">The sequence shown here is derived from an EMBL/GenBank/DDBJ whole genome shotgun (WGS) entry which is preliminary data.</text>
</comment>
<dbReference type="AlphaFoldDB" id="A0A327JI80"/>
<evidence type="ECO:0000313" key="2">
    <source>
        <dbReference type="EMBL" id="RAI24943.1"/>
    </source>
</evidence>
<evidence type="ECO:0000313" key="3">
    <source>
        <dbReference type="Proteomes" id="UP000249299"/>
    </source>
</evidence>
<keyword evidence="1" id="KW-0812">Transmembrane</keyword>
<reference evidence="2 3" key="1">
    <citation type="submission" date="2017-07" db="EMBL/GenBank/DDBJ databases">
        <title>Draft Genome Sequences of Select Purple Nonsulfur Bacteria.</title>
        <authorList>
            <person name="Lasarre B."/>
            <person name="Mckinlay J.B."/>
        </authorList>
    </citation>
    <scope>NUCLEOTIDE SEQUENCE [LARGE SCALE GENOMIC DNA]</scope>
    <source>
        <strain evidence="2 3">DSM 11290</strain>
    </source>
</reference>
<evidence type="ECO:0000256" key="1">
    <source>
        <dbReference type="SAM" id="Phobius"/>
    </source>
</evidence>
<keyword evidence="3" id="KW-1185">Reference proteome</keyword>
<dbReference type="EMBL" id="NPEV01000061">
    <property type="protein sequence ID" value="RAI24943.1"/>
    <property type="molecule type" value="Genomic_DNA"/>
</dbReference>
<proteinExistence type="predicted"/>
<keyword evidence="1" id="KW-0472">Membrane</keyword>